<keyword evidence="2" id="KW-1185">Reference proteome</keyword>
<dbReference type="EMBL" id="JAADJZ010000011">
    <property type="protein sequence ID" value="KAF2871477.1"/>
    <property type="molecule type" value="Genomic_DNA"/>
</dbReference>
<gene>
    <name evidence="1" type="ORF">BDV95DRAFT_572085</name>
</gene>
<organism evidence="1 2">
    <name type="scientific">Massariosphaeria phaeospora</name>
    <dbReference type="NCBI Taxonomy" id="100035"/>
    <lineage>
        <taxon>Eukaryota</taxon>
        <taxon>Fungi</taxon>
        <taxon>Dikarya</taxon>
        <taxon>Ascomycota</taxon>
        <taxon>Pezizomycotina</taxon>
        <taxon>Dothideomycetes</taxon>
        <taxon>Pleosporomycetidae</taxon>
        <taxon>Pleosporales</taxon>
        <taxon>Pleosporales incertae sedis</taxon>
        <taxon>Massariosphaeria</taxon>
    </lineage>
</organism>
<evidence type="ECO:0000313" key="2">
    <source>
        <dbReference type="Proteomes" id="UP000481861"/>
    </source>
</evidence>
<sequence>MRRDKESGRPLWPGSTTVLGLTWDFSNWSYRPPPTRLRRASVLKRTCCSQVPKSCHSSSHLPRRQLPKRALVLPTVCYSQTPKCSYLSSRPP</sequence>
<comment type="caution">
    <text evidence="1">The sequence shown here is derived from an EMBL/GenBank/DDBJ whole genome shotgun (WGS) entry which is preliminary data.</text>
</comment>
<evidence type="ECO:0000313" key="1">
    <source>
        <dbReference type="EMBL" id="KAF2871477.1"/>
    </source>
</evidence>
<dbReference type="Proteomes" id="UP000481861">
    <property type="component" value="Unassembled WGS sequence"/>
</dbReference>
<proteinExistence type="predicted"/>
<accession>A0A7C8I5Q2</accession>
<name>A0A7C8I5Q2_9PLEO</name>
<protein>
    <submittedName>
        <fullName evidence="1">Uncharacterized protein</fullName>
    </submittedName>
</protein>
<reference evidence="1 2" key="1">
    <citation type="submission" date="2020-01" db="EMBL/GenBank/DDBJ databases">
        <authorList>
            <consortium name="DOE Joint Genome Institute"/>
            <person name="Haridas S."/>
            <person name="Albert R."/>
            <person name="Binder M."/>
            <person name="Bloem J."/>
            <person name="Labutti K."/>
            <person name="Salamov A."/>
            <person name="Andreopoulos B."/>
            <person name="Baker S.E."/>
            <person name="Barry K."/>
            <person name="Bills G."/>
            <person name="Bluhm B.H."/>
            <person name="Cannon C."/>
            <person name="Castanera R."/>
            <person name="Culley D.E."/>
            <person name="Daum C."/>
            <person name="Ezra D."/>
            <person name="Gonzalez J.B."/>
            <person name="Henrissat B."/>
            <person name="Kuo A."/>
            <person name="Liang C."/>
            <person name="Lipzen A."/>
            <person name="Lutzoni F."/>
            <person name="Magnuson J."/>
            <person name="Mondo S."/>
            <person name="Nolan M."/>
            <person name="Ohm R."/>
            <person name="Pangilinan J."/>
            <person name="Park H.-J.H."/>
            <person name="Ramirez L."/>
            <person name="Alfaro M."/>
            <person name="Sun H."/>
            <person name="Tritt A."/>
            <person name="Yoshinaga Y."/>
            <person name="Zwiers L.-H.L."/>
            <person name="Turgeon B.G."/>
            <person name="Goodwin S.B."/>
            <person name="Spatafora J.W."/>
            <person name="Crous P.W."/>
            <person name="Grigoriev I.V."/>
        </authorList>
    </citation>
    <scope>NUCLEOTIDE SEQUENCE [LARGE SCALE GENOMIC DNA]</scope>
    <source>
        <strain evidence="1 2">CBS 611.86</strain>
    </source>
</reference>
<dbReference type="AlphaFoldDB" id="A0A7C8I5Q2"/>